<accession>A0A5A7QCZ2</accession>
<feature type="region of interest" description="Disordered" evidence="1">
    <location>
        <begin position="166"/>
        <end position="212"/>
    </location>
</feature>
<feature type="compositionally biased region" description="Acidic residues" evidence="1">
    <location>
        <begin position="195"/>
        <end position="212"/>
    </location>
</feature>
<reference evidence="3" key="1">
    <citation type="journal article" date="2019" name="Curr. Biol.">
        <title>Genome Sequence of Striga asiatica Provides Insight into the Evolution of Plant Parasitism.</title>
        <authorList>
            <person name="Yoshida S."/>
            <person name="Kim S."/>
            <person name="Wafula E.K."/>
            <person name="Tanskanen J."/>
            <person name="Kim Y.M."/>
            <person name="Honaas L."/>
            <person name="Yang Z."/>
            <person name="Spallek T."/>
            <person name="Conn C.E."/>
            <person name="Ichihashi Y."/>
            <person name="Cheong K."/>
            <person name="Cui S."/>
            <person name="Der J.P."/>
            <person name="Gundlach H."/>
            <person name="Jiao Y."/>
            <person name="Hori C."/>
            <person name="Ishida J.K."/>
            <person name="Kasahara H."/>
            <person name="Kiba T."/>
            <person name="Kim M.S."/>
            <person name="Koo N."/>
            <person name="Laohavisit A."/>
            <person name="Lee Y.H."/>
            <person name="Lumba S."/>
            <person name="McCourt P."/>
            <person name="Mortimer J.C."/>
            <person name="Mutuku J.M."/>
            <person name="Nomura T."/>
            <person name="Sasaki-Sekimoto Y."/>
            <person name="Seto Y."/>
            <person name="Wang Y."/>
            <person name="Wakatake T."/>
            <person name="Sakakibara H."/>
            <person name="Demura T."/>
            <person name="Yamaguchi S."/>
            <person name="Yoneyama K."/>
            <person name="Manabe R.I."/>
            <person name="Nelson D.C."/>
            <person name="Schulman A.H."/>
            <person name="Timko M.P."/>
            <person name="dePamphilis C.W."/>
            <person name="Choi D."/>
            <person name="Shirasu K."/>
        </authorList>
    </citation>
    <scope>NUCLEOTIDE SEQUENCE [LARGE SCALE GENOMIC DNA]</scope>
    <source>
        <strain evidence="3">cv. UVA1</strain>
    </source>
</reference>
<sequence>MYNFSSLQYTLLHRDNQKGQNRISPLILSSSHTDATALRELVLDPVADDYTAGAPAVAEWDVRRAGDVDMVAAGDEGTDPPLDPAGDLDGEADGAGGLVLAEGEAVVGCDGDVVAVEERGPDVEVMVALVDGRDGGGVGDLLAVVGGVGGEAVVVDADSGVGVVGGGGDDVWGGDVEGEDGGVLEDESGLVGLEDGPDYEDEEDEDEESGAEAAEDFLPLVFVVAADLLRHGGGGIWGKKFGGILRGTLVP</sequence>
<dbReference type="Proteomes" id="UP000325081">
    <property type="component" value="Unassembled WGS sequence"/>
</dbReference>
<evidence type="ECO:0000256" key="1">
    <source>
        <dbReference type="SAM" id="MobiDB-lite"/>
    </source>
</evidence>
<evidence type="ECO:0000313" key="3">
    <source>
        <dbReference type="Proteomes" id="UP000325081"/>
    </source>
</evidence>
<dbReference type="AlphaFoldDB" id="A0A5A7QCZ2"/>
<comment type="caution">
    <text evidence="2">The sequence shown here is derived from an EMBL/GenBank/DDBJ whole genome shotgun (WGS) entry which is preliminary data.</text>
</comment>
<feature type="compositionally biased region" description="Acidic residues" evidence="1">
    <location>
        <begin position="176"/>
        <end position="188"/>
    </location>
</feature>
<protein>
    <submittedName>
        <fullName evidence="2">Uncharacterized protein</fullName>
    </submittedName>
</protein>
<keyword evidence="3" id="KW-1185">Reference proteome</keyword>
<name>A0A5A7QCZ2_STRAF</name>
<dbReference type="EMBL" id="BKCP01006183">
    <property type="protein sequence ID" value="GER41841.1"/>
    <property type="molecule type" value="Genomic_DNA"/>
</dbReference>
<organism evidence="2 3">
    <name type="scientific">Striga asiatica</name>
    <name type="common">Asiatic witchweed</name>
    <name type="synonym">Buchnera asiatica</name>
    <dbReference type="NCBI Taxonomy" id="4170"/>
    <lineage>
        <taxon>Eukaryota</taxon>
        <taxon>Viridiplantae</taxon>
        <taxon>Streptophyta</taxon>
        <taxon>Embryophyta</taxon>
        <taxon>Tracheophyta</taxon>
        <taxon>Spermatophyta</taxon>
        <taxon>Magnoliopsida</taxon>
        <taxon>eudicotyledons</taxon>
        <taxon>Gunneridae</taxon>
        <taxon>Pentapetalae</taxon>
        <taxon>asterids</taxon>
        <taxon>lamiids</taxon>
        <taxon>Lamiales</taxon>
        <taxon>Orobanchaceae</taxon>
        <taxon>Buchnereae</taxon>
        <taxon>Striga</taxon>
    </lineage>
</organism>
<proteinExistence type="predicted"/>
<evidence type="ECO:0000313" key="2">
    <source>
        <dbReference type="EMBL" id="GER41841.1"/>
    </source>
</evidence>
<gene>
    <name evidence="2" type="ORF">STAS_18573</name>
</gene>